<reference evidence="1 2" key="1">
    <citation type="journal article" date="2016" name="G3 (Bethesda)">
        <title>First Draft Assembly and Annotation of the Genome of a California Endemic Oak Quercus lobata Nee (Fagaceae).</title>
        <authorList>
            <person name="Sork V.L."/>
            <person name="Fitz-Gibbon S.T."/>
            <person name="Puiu D."/>
            <person name="Crepeau M."/>
            <person name="Gugger P.F."/>
            <person name="Sherman R."/>
            <person name="Stevens K."/>
            <person name="Langley C.H."/>
            <person name="Pellegrini M."/>
            <person name="Salzberg S.L."/>
        </authorList>
    </citation>
    <scope>NUCLEOTIDE SEQUENCE [LARGE SCALE GENOMIC DNA]</scope>
    <source>
        <strain evidence="1 2">cv. SW786</strain>
    </source>
</reference>
<sequence length="71" mass="7876">MQMITIIGGDSSRGYEHNPQKAWLPITESRNGNTYFTTFHLICSGLGWQALSLPIAFATLGWQAISFSNDL</sequence>
<proteinExistence type="predicted"/>
<evidence type="ECO:0000313" key="2">
    <source>
        <dbReference type="Proteomes" id="UP000594261"/>
    </source>
</evidence>
<dbReference type="EMBL" id="LRBV02000011">
    <property type="status" value="NOT_ANNOTATED_CDS"/>
    <property type="molecule type" value="Genomic_DNA"/>
</dbReference>
<protein>
    <submittedName>
        <fullName evidence="1">Uncharacterized protein</fullName>
    </submittedName>
</protein>
<reference evidence="1" key="2">
    <citation type="submission" date="2021-01" db="UniProtKB">
        <authorList>
            <consortium name="EnsemblPlants"/>
        </authorList>
    </citation>
    <scope>IDENTIFICATION</scope>
</reference>
<organism evidence="1 2">
    <name type="scientific">Quercus lobata</name>
    <name type="common">Valley oak</name>
    <dbReference type="NCBI Taxonomy" id="97700"/>
    <lineage>
        <taxon>Eukaryota</taxon>
        <taxon>Viridiplantae</taxon>
        <taxon>Streptophyta</taxon>
        <taxon>Embryophyta</taxon>
        <taxon>Tracheophyta</taxon>
        <taxon>Spermatophyta</taxon>
        <taxon>Magnoliopsida</taxon>
        <taxon>eudicotyledons</taxon>
        <taxon>Gunneridae</taxon>
        <taxon>Pentapetalae</taxon>
        <taxon>rosids</taxon>
        <taxon>fabids</taxon>
        <taxon>Fagales</taxon>
        <taxon>Fagaceae</taxon>
        <taxon>Quercus</taxon>
    </lineage>
</organism>
<dbReference type="AlphaFoldDB" id="A0A7N2MZY6"/>
<name>A0A7N2MZY6_QUELO</name>
<dbReference type="EnsemblPlants" id="QL11p053674:mrna">
    <property type="protein sequence ID" value="QL11p053674:mrna:CDS:1"/>
    <property type="gene ID" value="QL11p053674"/>
</dbReference>
<evidence type="ECO:0000313" key="1">
    <source>
        <dbReference type="EnsemblPlants" id="QL11p053674:mrna:CDS:1"/>
    </source>
</evidence>
<dbReference type="InParanoid" id="A0A7N2MZY6"/>
<dbReference type="Gramene" id="QL11p053674:mrna">
    <property type="protein sequence ID" value="QL11p053674:mrna:CDS:1"/>
    <property type="gene ID" value="QL11p053674"/>
</dbReference>
<keyword evidence="2" id="KW-1185">Reference proteome</keyword>
<dbReference type="Proteomes" id="UP000594261">
    <property type="component" value="Chromosome 11"/>
</dbReference>
<accession>A0A7N2MZY6</accession>